<name>B8ICK2_METNO</name>
<protein>
    <recommendedName>
        <fullName evidence="3">DUF2313 domain-containing protein</fullName>
    </recommendedName>
</protein>
<dbReference type="Proteomes" id="UP000008207">
    <property type="component" value="Chromosome"/>
</dbReference>
<dbReference type="AlphaFoldDB" id="B8ICK2"/>
<sequence>MLRRLSVDRLSPTADATGLTADATALGFIDPPRPLPTADRLLPTVDGEGYTVDLDYPGQLPPGWPCAHLGAEPPSVYDIQAEPTAERILPQLLALTPRGPAWGTDEAGDGRGASPVMRQVWSALAAWVAEVNRVEFDLATQALPSAVSWALPDWEAELGLPDPCGTGPTGREARVAAVRARFAAQGGASPAYFICLAASIGYDITIEEPTQFLCDVSECSNDSLEETWFTCDEGECDSTPLEGYILKPDIEDTDQVSDETQWKYWVVHVRGYGETWFYPDEGECDTDPLEGFTTAQDLECLLHRYAPQHTRLIFAYSLAA</sequence>
<proteinExistence type="predicted"/>
<accession>B8ICK2</accession>
<reference evidence="1 2" key="1">
    <citation type="submission" date="2009-01" db="EMBL/GenBank/DDBJ databases">
        <title>Complete sequence of chromosome of Methylobacterium nodulans ORS 2060.</title>
        <authorList>
            <consortium name="US DOE Joint Genome Institute"/>
            <person name="Lucas S."/>
            <person name="Copeland A."/>
            <person name="Lapidus A."/>
            <person name="Glavina del Rio T."/>
            <person name="Dalin E."/>
            <person name="Tice H."/>
            <person name="Bruce D."/>
            <person name="Goodwin L."/>
            <person name="Pitluck S."/>
            <person name="Sims D."/>
            <person name="Brettin T."/>
            <person name="Detter J.C."/>
            <person name="Han C."/>
            <person name="Larimer F."/>
            <person name="Land M."/>
            <person name="Hauser L."/>
            <person name="Kyrpides N."/>
            <person name="Ivanova N."/>
            <person name="Marx C.J."/>
            <person name="Richardson P."/>
        </authorList>
    </citation>
    <scope>NUCLEOTIDE SEQUENCE [LARGE SCALE GENOMIC DNA]</scope>
    <source>
        <strain evidence="2">LMG 21967 / CNCM I-2342 / ORS 2060</strain>
    </source>
</reference>
<dbReference type="STRING" id="460265.Mnod_2443"/>
<evidence type="ECO:0000313" key="2">
    <source>
        <dbReference type="Proteomes" id="UP000008207"/>
    </source>
</evidence>
<dbReference type="HOGENOM" id="CLU_868225_0_0_5"/>
<dbReference type="OrthoDB" id="6592844at2"/>
<dbReference type="RefSeq" id="WP_015929093.1">
    <property type="nucleotide sequence ID" value="NC_011894.1"/>
</dbReference>
<keyword evidence="2" id="KW-1185">Reference proteome</keyword>
<organism evidence="1 2">
    <name type="scientific">Methylobacterium nodulans (strain LMG 21967 / CNCM I-2342 / ORS 2060)</name>
    <dbReference type="NCBI Taxonomy" id="460265"/>
    <lineage>
        <taxon>Bacteria</taxon>
        <taxon>Pseudomonadati</taxon>
        <taxon>Pseudomonadota</taxon>
        <taxon>Alphaproteobacteria</taxon>
        <taxon>Hyphomicrobiales</taxon>
        <taxon>Methylobacteriaceae</taxon>
        <taxon>Methylobacterium</taxon>
    </lineage>
</organism>
<dbReference type="KEGG" id="mno:Mnod_2443"/>
<evidence type="ECO:0000313" key="1">
    <source>
        <dbReference type="EMBL" id="ACL57413.1"/>
    </source>
</evidence>
<evidence type="ECO:0008006" key="3">
    <source>
        <dbReference type="Google" id="ProtNLM"/>
    </source>
</evidence>
<gene>
    <name evidence="1" type="ordered locus">Mnod_2443</name>
</gene>
<dbReference type="Pfam" id="PF10076">
    <property type="entry name" value="Phage_Mu_Gp48"/>
    <property type="match status" value="1"/>
</dbReference>
<dbReference type="EMBL" id="CP001349">
    <property type="protein sequence ID" value="ACL57413.1"/>
    <property type="molecule type" value="Genomic_DNA"/>
</dbReference>
<dbReference type="eggNOG" id="COG3778">
    <property type="taxonomic scope" value="Bacteria"/>
</dbReference>
<dbReference type="InterPro" id="IPR018755">
    <property type="entry name" value="Phage_Mu_Gp48"/>
</dbReference>